<sequence length="184" mass="21337">MASLLNDVLRPLGKDSPIAKPSVQEKRDEILTAPSTPSRPTKSASKGAGSSAAVKGRVRRERSDKKKDIKFPVTPEQREELRRLASEMRIMDRKPGVKYETISNTAVLKKAMEQFAIFPERYPPLLYKDSGQYMHAEPILKEYEQIEALARRWNLSYRKTVYRLIMNYIFIKEVDMDAYRKQQK</sequence>
<accession>A0ABW0HPL1</accession>
<keyword evidence="3" id="KW-1185">Reference proteome</keyword>
<name>A0ABW0HPL1_9BACL</name>
<feature type="compositionally biased region" description="Low complexity" evidence="1">
    <location>
        <begin position="42"/>
        <end position="55"/>
    </location>
</feature>
<feature type="compositionally biased region" description="Basic and acidic residues" evidence="1">
    <location>
        <begin position="61"/>
        <end position="74"/>
    </location>
</feature>
<proteinExistence type="predicted"/>
<feature type="region of interest" description="Disordered" evidence="1">
    <location>
        <begin position="1"/>
        <end position="74"/>
    </location>
</feature>
<dbReference type="RefSeq" id="WP_378130686.1">
    <property type="nucleotide sequence ID" value="NZ_JBHSMI010000012.1"/>
</dbReference>
<reference evidence="3" key="1">
    <citation type="journal article" date="2019" name="Int. J. Syst. Evol. Microbiol.">
        <title>The Global Catalogue of Microorganisms (GCM) 10K type strain sequencing project: providing services to taxonomists for standard genome sequencing and annotation.</title>
        <authorList>
            <consortium name="The Broad Institute Genomics Platform"/>
            <consortium name="The Broad Institute Genome Sequencing Center for Infectious Disease"/>
            <person name="Wu L."/>
            <person name="Ma J."/>
        </authorList>
    </citation>
    <scope>NUCLEOTIDE SEQUENCE [LARGE SCALE GENOMIC DNA]</scope>
    <source>
        <strain evidence="3">CGMCC 1.18575</strain>
    </source>
</reference>
<dbReference type="Proteomes" id="UP001596113">
    <property type="component" value="Unassembled WGS sequence"/>
</dbReference>
<gene>
    <name evidence="2" type="ORF">ACFPOF_06250</name>
</gene>
<organism evidence="2 3">
    <name type="scientific">Cohnella soli</name>
    <dbReference type="NCBI Taxonomy" id="425005"/>
    <lineage>
        <taxon>Bacteria</taxon>
        <taxon>Bacillati</taxon>
        <taxon>Bacillota</taxon>
        <taxon>Bacilli</taxon>
        <taxon>Bacillales</taxon>
        <taxon>Paenibacillaceae</taxon>
        <taxon>Cohnella</taxon>
    </lineage>
</organism>
<protein>
    <recommendedName>
        <fullName evidence="4">Transcriptional regulator</fullName>
    </recommendedName>
</protein>
<dbReference type="EMBL" id="JBHSMI010000012">
    <property type="protein sequence ID" value="MFC5402333.1"/>
    <property type="molecule type" value="Genomic_DNA"/>
</dbReference>
<evidence type="ECO:0008006" key="4">
    <source>
        <dbReference type="Google" id="ProtNLM"/>
    </source>
</evidence>
<comment type="caution">
    <text evidence="2">The sequence shown here is derived from an EMBL/GenBank/DDBJ whole genome shotgun (WGS) entry which is preliminary data.</text>
</comment>
<evidence type="ECO:0000256" key="1">
    <source>
        <dbReference type="SAM" id="MobiDB-lite"/>
    </source>
</evidence>
<evidence type="ECO:0000313" key="2">
    <source>
        <dbReference type="EMBL" id="MFC5402333.1"/>
    </source>
</evidence>
<evidence type="ECO:0000313" key="3">
    <source>
        <dbReference type="Proteomes" id="UP001596113"/>
    </source>
</evidence>